<keyword evidence="3" id="KW-1185">Reference proteome</keyword>
<name>A0A8S0XWF9_9FIRM</name>
<evidence type="ECO:0000313" key="2">
    <source>
        <dbReference type="EMBL" id="CEJ06881.1"/>
    </source>
</evidence>
<dbReference type="Proteomes" id="UP000836597">
    <property type="component" value="Chromosome"/>
</dbReference>
<dbReference type="Proteomes" id="UP001071230">
    <property type="component" value="Unassembled WGS sequence"/>
</dbReference>
<reference evidence="2" key="1">
    <citation type="submission" date="2014-11" db="EMBL/GenBank/DDBJ databases">
        <authorList>
            <person name="Hornung B.V."/>
        </authorList>
    </citation>
    <scope>NUCLEOTIDE SEQUENCE</scope>
    <source>
        <strain evidence="2">INE</strain>
    </source>
</reference>
<protein>
    <submittedName>
        <fullName evidence="1">Uncharacterized protein</fullName>
    </submittedName>
</protein>
<dbReference type="AlphaFoldDB" id="A0A8S0XWF9"/>
<dbReference type="EMBL" id="LR746496">
    <property type="protein sequence ID" value="CAA7601007.1"/>
    <property type="molecule type" value="Genomic_DNA"/>
</dbReference>
<evidence type="ECO:0000313" key="1">
    <source>
        <dbReference type="EMBL" id="CAA7601007.1"/>
    </source>
</evidence>
<reference evidence="1" key="2">
    <citation type="submission" date="2020-01" db="EMBL/GenBank/DDBJ databases">
        <authorList>
            <person name="Hornung B."/>
        </authorList>
    </citation>
    <scope>NUCLEOTIDE SEQUENCE</scope>
    <source>
        <strain evidence="1">PacBioINE</strain>
    </source>
</reference>
<sequence length="117" mass="13358">MGESYLAGTEYRDSGRKEIILAAALAGLRGQRWQAVLRTDETTVLLELSCMVREIIRREDRIETGHLTLDAVSFELVNNTGAKVFFPLSQFIEARTFPAALVLRFDRYEWGFYAQPL</sequence>
<dbReference type="RefSeq" id="WP_240984584.1">
    <property type="nucleotide sequence ID" value="NZ_CDGJ01000036.1"/>
</dbReference>
<accession>A0A8S0XWF9</accession>
<proteinExistence type="predicted"/>
<dbReference type="EMBL" id="CDGJ01000036">
    <property type="protein sequence ID" value="CEJ06881.1"/>
    <property type="molecule type" value="Genomic_DNA"/>
</dbReference>
<gene>
    <name evidence="2" type="ORF">DEACI_1334</name>
    <name evidence="1" type="ORF">DEACI_1660</name>
</gene>
<evidence type="ECO:0000313" key="3">
    <source>
        <dbReference type="Proteomes" id="UP001071230"/>
    </source>
</evidence>
<organism evidence="1">
    <name type="scientific">Acididesulfobacillus acetoxydans</name>
    <dbReference type="NCBI Taxonomy" id="1561005"/>
    <lineage>
        <taxon>Bacteria</taxon>
        <taxon>Bacillati</taxon>
        <taxon>Bacillota</taxon>
        <taxon>Clostridia</taxon>
        <taxon>Eubacteriales</taxon>
        <taxon>Peptococcaceae</taxon>
        <taxon>Acididesulfobacillus</taxon>
    </lineage>
</organism>
<dbReference type="KEGG" id="aacx:DEACI_1660"/>